<feature type="non-terminal residue" evidence="11">
    <location>
        <position position="282"/>
    </location>
</feature>
<comment type="function">
    <text evidence="7">Implicated in chromosome condensation and DNA damage induced cellular responses. May play a role in neurogenesis and regulation of the size of the cerebral cortex.</text>
</comment>
<comment type="caution">
    <text evidence="11">The sequence shown here is derived from an EMBL/GenBank/DDBJ whole genome shotgun (WGS) entry which is preliminary data.</text>
</comment>
<feature type="region of interest" description="Disordered" evidence="9">
    <location>
        <begin position="159"/>
        <end position="211"/>
    </location>
</feature>
<dbReference type="Pfam" id="PF00533">
    <property type="entry name" value="BRCT"/>
    <property type="match status" value="1"/>
</dbReference>
<organism evidence="11 12">
    <name type="scientific">Gulo gulo</name>
    <name type="common">Wolverine</name>
    <name type="synonym">Gluton</name>
    <dbReference type="NCBI Taxonomy" id="48420"/>
    <lineage>
        <taxon>Eukaryota</taxon>
        <taxon>Metazoa</taxon>
        <taxon>Chordata</taxon>
        <taxon>Craniata</taxon>
        <taxon>Vertebrata</taxon>
        <taxon>Euteleostomi</taxon>
        <taxon>Mammalia</taxon>
        <taxon>Eutheria</taxon>
        <taxon>Laurasiatheria</taxon>
        <taxon>Carnivora</taxon>
        <taxon>Caniformia</taxon>
        <taxon>Musteloidea</taxon>
        <taxon>Mustelidae</taxon>
        <taxon>Guloninae</taxon>
        <taxon>Gulo</taxon>
    </lineage>
</organism>
<dbReference type="CDD" id="cd17736">
    <property type="entry name" value="BRCT_microcephalin_rpt2"/>
    <property type="match status" value="1"/>
</dbReference>
<evidence type="ECO:0000259" key="10">
    <source>
        <dbReference type="PROSITE" id="PS50172"/>
    </source>
</evidence>
<dbReference type="EMBL" id="CYRY02043729">
    <property type="protein sequence ID" value="VCX38343.1"/>
    <property type="molecule type" value="Genomic_DNA"/>
</dbReference>
<name>A0A9X9M748_GULGU</name>
<dbReference type="PROSITE" id="PS50172">
    <property type="entry name" value="BRCT"/>
    <property type="match status" value="1"/>
</dbReference>
<keyword evidence="5" id="KW-0677">Repeat</keyword>
<evidence type="ECO:0000256" key="4">
    <source>
        <dbReference type="ARBA" id="ARBA00022553"/>
    </source>
</evidence>
<evidence type="ECO:0000256" key="2">
    <source>
        <dbReference type="ARBA" id="ARBA00017027"/>
    </source>
</evidence>
<evidence type="ECO:0000256" key="3">
    <source>
        <dbReference type="ARBA" id="ARBA00022490"/>
    </source>
</evidence>
<evidence type="ECO:0000256" key="1">
    <source>
        <dbReference type="ARBA" id="ARBA00004300"/>
    </source>
</evidence>
<dbReference type="AlphaFoldDB" id="A0A9X9M748"/>
<dbReference type="Gene3D" id="3.40.50.10190">
    <property type="entry name" value="BRCT domain"/>
    <property type="match status" value="1"/>
</dbReference>
<dbReference type="Pfam" id="PF12258">
    <property type="entry name" value="Microcephalin"/>
    <property type="match status" value="1"/>
</dbReference>
<evidence type="ECO:0000256" key="9">
    <source>
        <dbReference type="SAM" id="MobiDB-lite"/>
    </source>
</evidence>
<dbReference type="GO" id="GO:0000278">
    <property type="term" value="P:mitotic cell cycle"/>
    <property type="evidence" value="ECO:0007669"/>
    <property type="project" value="TreeGrafter"/>
</dbReference>
<keyword evidence="4" id="KW-0597">Phosphoprotein</keyword>
<keyword evidence="6" id="KW-0206">Cytoskeleton</keyword>
<dbReference type="GO" id="GO:0005813">
    <property type="term" value="C:centrosome"/>
    <property type="evidence" value="ECO:0007669"/>
    <property type="project" value="UniProtKB-SubCell"/>
</dbReference>
<dbReference type="PANTHER" id="PTHR14625:SF3">
    <property type="entry name" value="MICROCEPHALIN"/>
    <property type="match status" value="1"/>
</dbReference>
<evidence type="ECO:0000313" key="12">
    <source>
        <dbReference type="Proteomes" id="UP000269945"/>
    </source>
</evidence>
<feature type="domain" description="BRCT" evidence="10">
    <location>
        <begin position="235"/>
        <end position="282"/>
    </location>
</feature>
<dbReference type="GO" id="GO:0021987">
    <property type="term" value="P:cerebral cortex development"/>
    <property type="evidence" value="ECO:0007669"/>
    <property type="project" value="InterPro"/>
</dbReference>
<feature type="region of interest" description="Disordered" evidence="9">
    <location>
        <begin position="58"/>
        <end position="90"/>
    </location>
</feature>
<proteinExistence type="predicted"/>
<dbReference type="SUPFAM" id="SSF52113">
    <property type="entry name" value="BRCT domain"/>
    <property type="match status" value="1"/>
</dbReference>
<dbReference type="InterPro" id="IPR001357">
    <property type="entry name" value="BRCT_dom"/>
</dbReference>
<evidence type="ECO:0000256" key="8">
    <source>
        <dbReference type="ARBA" id="ARBA00026061"/>
    </source>
</evidence>
<evidence type="ECO:0000256" key="7">
    <source>
        <dbReference type="ARBA" id="ARBA00025455"/>
    </source>
</evidence>
<comment type="subcellular location">
    <subcellularLocation>
        <location evidence="1">Cytoplasm</location>
        <location evidence="1">Cytoskeleton</location>
        <location evidence="1">Microtubule organizing center</location>
        <location evidence="1">Centrosome</location>
    </subcellularLocation>
</comment>
<evidence type="ECO:0000256" key="6">
    <source>
        <dbReference type="ARBA" id="ARBA00023212"/>
    </source>
</evidence>
<comment type="subunit">
    <text evidence="8">Interacts with CDC27 and maybe other components of the APC/C complex. Interacts with histone variant H2AX under DNA damage conditions.</text>
</comment>
<feature type="compositionally biased region" description="Basic and acidic residues" evidence="9">
    <location>
        <begin position="190"/>
        <end position="201"/>
    </location>
</feature>
<keyword evidence="12" id="KW-1185">Reference proteome</keyword>
<evidence type="ECO:0000256" key="5">
    <source>
        <dbReference type="ARBA" id="ARBA00022737"/>
    </source>
</evidence>
<keyword evidence="3" id="KW-0963">Cytoplasm</keyword>
<evidence type="ECO:0000313" key="11">
    <source>
        <dbReference type="EMBL" id="VCX38343.1"/>
    </source>
</evidence>
<reference evidence="11 12" key="1">
    <citation type="submission" date="2018-10" db="EMBL/GenBank/DDBJ databases">
        <authorList>
            <person name="Ekblom R."/>
            <person name="Jareborg N."/>
        </authorList>
    </citation>
    <scope>NUCLEOTIDE SEQUENCE [LARGE SCALE GENOMIC DNA]</scope>
    <source>
        <tissue evidence="11">Muscle</tissue>
    </source>
</reference>
<gene>
    <name evidence="11" type="ORF">BN2614_LOCUS2</name>
</gene>
<dbReference type="InterPro" id="IPR036420">
    <property type="entry name" value="BRCT_dom_sf"/>
</dbReference>
<accession>A0A9X9M748</accession>
<dbReference type="InterPro" id="IPR029504">
    <property type="entry name" value="Microcephalin_mammal"/>
</dbReference>
<sequence length="282" mass="30547">MERRNILHRADFSCIGKNPRSVDMTDVTAKTSSSLEKPPQDAADATWACLTSEGTCAAEGTPGRCQQAGARRTPGPHAGGRRRSHVADEPAVPQGCGGEGLHGDFTPLEGSSVEMEGLLDVRSRQKEDSTSRIWNSSGGEMQRDHELDFVADCTVDKATEGREQPSSGCDGSVKNGPTRHDVLDTSLAACEDRTRPHEASKRRGKAQKPTRTLVMTSMPSEKQNIVIQVVNKLKGFSFAREVCDTTTHVLAGNPLRTLNVLLGIARGCWILSYEWVSRCVSS</sequence>
<dbReference type="Proteomes" id="UP000269945">
    <property type="component" value="Unassembled WGS sequence"/>
</dbReference>
<dbReference type="InterPro" id="IPR022047">
    <property type="entry name" value="Microcephalin-like"/>
</dbReference>
<protein>
    <recommendedName>
        <fullName evidence="2">Microcephalin</fullName>
    </recommendedName>
</protein>
<dbReference type="PANTHER" id="PTHR14625">
    <property type="entry name" value="MICROCEPHALIN"/>
    <property type="match status" value="1"/>
</dbReference>